<dbReference type="InterPro" id="IPR000276">
    <property type="entry name" value="GPCR_Rhodpsn"/>
</dbReference>
<keyword evidence="4" id="KW-0297">G-protein coupled receptor</keyword>
<dbReference type="SUPFAM" id="SSF81321">
    <property type="entry name" value="Family A G protein-coupled receptor-like"/>
    <property type="match status" value="1"/>
</dbReference>
<proteinExistence type="predicted"/>
<keyword evidence="6" id="KW-0675">Receptor</keyword>
<dbReference type="EMBL" id="JANPWB010000011">
    <property type="protein sequence ID" value="KAJ1123134.1"/>
    <property type="molecule type" value="Genomic_DNA"/>
</dbReference>
<reference evidence="10" key="1">
    <citation type="journal article" date="2022" name="bioRxiv">
        <title>Sequencing and chromosome-scale assembly of the giantPleurodeles waltlgenome.</title>
        <authorList>
            <person name="Brown T."/>
            <person name="Elewa A."/>
            <person name="Iarovenko S."/>
            <person name="Subramanian E."/>
            <person name="Araus A.J."/>
            <person name="Petzold A."/>
            <person name="Susuki M."/>
            <person name="Suzuki K.-i.T."/>
            <person name="Hayashi T."/>
            <person name="Toyoda A."/>
            <person name="Oliveira C."/>
            <person name="Osipova E."/>
            <person name="Leigh N.D."/>
            <person name="Simon A."/>
            <person name="Yun M.H."/>
        </authorList>
    </citation>
    <scope>NUCLEOTIDE SEQUENCE</scope>
    <source>
        <strain evidence="10">20211129_DDA</strain>
        <tissue evidence="10">Liver</tissue>
    </source>
</reference>
<feature type="transmembrane region" description="Helical" evidence="8">
    <location>
        <begin position="7"/>
        <end position="28"/>
    </location>
</feature>
<keyword evidence="7" id="KW-0807">Transducer</keyword>
<keyword evidence="5 8" id="KW-0472">Membrane</keyword>
<sequence>NKFSSTHARILLLCVWAYAFVFATAPFADWGSYGPEPYGTACCIDWKASNKEHKAISYTVALFVFCYIIPCTLILISYTLILLTVKGSRRAVKQHVSPQTKASAVHSLIMK</sequence>
<accession>A0AAV7P613</accession>
<feature type="domain" description="G-protein coupled receptors family 1 profile" evidence="9">
    <location>
        <begin position="1"/>
        <end position="111"/>
    </location>
</feature>
<dbReference type="Gene3D" id="1.20.1070.10">
    <property type="entry name" value="Rhodopsin 7-helix transmembrane proteins"/>
    <property type="match status" value="1"/>
</dbReference>
<feature type="non-terminal residue" evidence="10">
    <location>
        <position position="1"/>
    </location>
</feature>
<name>A0AAV7P613_PLEWA</name>
<keyword evidence="2 8" id="KW-0812">Transmembrane</keyword>
<evidence type="ECO:0000256" key="7">
    <source>
        <dbReference type="ARBA" id="ARBA00023224"/>
    </source>
</evidence>
<dbReference type="AlphaFoldDB" id="A0AAV7P613"/>
<evidence type="ECO:0000256" key="2">
    <source>
        <dbReference type="ARBA" id="ARBA00022692"/>
    </source>
</evidence>
<dbReference type="PANTHER" id="PTHR24240">
    <property type="entry name" value="OPSIN"/>
    <property type="match status" value="1"/>
</dbReference>
<evidence type="ECO:0000259" key="9">
    <source>
        <dbReference type="PROSITE" id="PS50262"/>
    </source>
</evidence>
<dbReference type="Proteomes" id="UP001066276">
    <property type="component" value="Chromosome 7"/>
</dbReference>
<protein>
    <recommendedName>
        <fullName evidence="9">G-protein coupled receptors family 1 profile domain-containing protein</fullName>
    </recommendedName>
</protein>
<evidence type="ECO:0000256" key="3">
    <source>
        <dbReference type="ARBA" id="ARBA00022989"/>
    </source>
</evidence>
<keyword evidence="3 8" id="KW-1133">Transmembrane helix</keyword>
<evidence type="ECO:0000256" key="1">
    <source>
        <dbReference type="ARBA" id="ARBA00004141"/>
    </source>
</evidence>
<keyword evidence="11" id="KW-1185">Reference proteome</keyword>
<evidence type="ECO:0000313" key="10">
    <source>
        <dbReference type="EMBL" id="KAJ1123134.1"/>
    </source>
</evidence>
<comment type="caution">
    <text evidence="10">The sequence shown here is derived from an EMBL/GenBank/DDBJ whole genome shotgun (WGS) entry which is preliminary data.</text>
</comment>
<feature type="non-terminal residue" evidence="10">
    <location>
        <position position="111"/>
    </location>
</feature>
<dbReference type="Pfam" id="PF00001">
    <property type="entry name" value="7tm_1"/>
    <property type="match status" value="1"/>
</dbReference>
<dbReference type="PROSITE" id="PS50262">
    <property type="entry name" value="G_PROTEIN_RECEP_F1_2"/>
    <property type="match status" value="1"/>
</dbReference>
<dbReference type="GO" id="GO:0016020">
    <property type="term" value="C:membrane"/>
    <property type="evidence" value="ECO:0007669"/>
    <property type="project" value="UniProtKB-SubCell"/>
</dbReference>
<evidence type="ECO:0000256" key="8">
    <source>
        <dbReference type="SAM" id="Phobius"/>
    </source>
</evidence>
<feature type="transmembrane region" description="Helical" evidence="8">
    <location>
        <begin position="55"/>
        <end position="83"/>
    </location>
</feature>
<dbReference type="InterPro" id="IPR050125">
    <property type="entry name" value="GPCR_opsins"/>
</dbReference>
<dbReference type="GO" id="GO:0004930">
    <property type="term" value="F:G protein-coupled receptor activity"/>
    <property type="evidence" value="ECO:0007669"/>
    <property type="project" value="UniProtKB-KW"/>
</dbReference>
<dbReference type="InterPro" id="IPR017452">
    <property type="entry name" value="GPCR_Rhodpsn_7TM"/>
</dbReference>
<gene>
    <name evidence="10" type="ORF">NDU88_001607</name>
</gene>
<evidence type="ECO:0000256" key="6">
    <source>
        <dbReference type="ARBA" id="ARBA00023170"/>
    </source>
</evidence>
<organism evidence="10 11">
    <name type="scientific">Pleurodeles waltl</name>
    <name type="common">Iberian ribbed newt</name>
    <dbReference type="NCBI Taxonomy" id="8319"/>
    <lineage>
        <taxon>Eukaryota</taxon>
        <taxon>Metazoa</taxon>
        <taxon>Chordata</taxon>
        <taxon>Craniata</taxon>
        <taxon>Vertebrata</taxon>
        <taxon>Euteleostomi</taxon>
        <taxon>Amphibia</taxon>
        <taxon>Batrachia</taxon>
        <taxon>Caudata</taxon>
        <taxon>Salamandroidea</taxon>
        <taxon>Salamandridae</taxon>
        <taxon>Pleurodelinae</taxon>
        <taxon>Pleurodeles</taxon>
    </lineage>
</organism>
<evidence type="ECO:0000313" key="11">
    <source>
        <dbReference type="Proteomes" id="UP001066276"/>
    </source>
</evidence>
<comment type="subcellular location">
    <subcellularLocation>
        <location evidence="1">Membrane</location>
        <topology evidence="1">Multi-pass membrane protein</topology>
    </subcellularLocation>
</comment>
<evidence type="ECO:0000256" key="4">
    <source>
        <dbReference type="ARBA" id="ARBA00023040"/>
    </source>
</evidence>
<evidence type="ECO:0000256" key="5">
    <source>
        <dbReference type="ARBA" id="ARBA00023136"/>
    </source>
</evidence>